<accession>A0A3M0GL71</accession>
<dbReference type="EMBL" id="REFV01000002">
    <property type="protein sequence ID" value="RMB63412.1"/>
    <property type="molecule type" value="Genomic_DNA"/>
</dbReference>
<protein>
    <recommendedName>
        <fullName evidence="3">DUF304 domain-containing protein</fullName>
    </recommendedName>
</protein>
<dbReference type="Proteomes" id="UP000281985">
    <property type="component" value="Unassembled WGS sequence"/>
</dbReference>
<dbReference type="RefSeq" id="WP_121916215.1">
    <property type="nucleotide sequence ID" value="NZ_REFV01000002.1"/>
</dbReference>
<dbReference type="OrthoDB" id="1445027at2"/>
<keyword evidence="2" id="KW-1185">Reference proteome</keyword>
<reference evidence="1 2" key="1">
    <citation type="submission" date="2018-10" db="EMBL/GenBank/DDBJ databases">
        <title>Dokdonia luteus sp. nov., isolated from sea water.</title>
        <authorList>
            <person name="Zhou L.Y."/>
            <person name="Du Z.J."/>
        </authorList>
    </citation>
    <scope>NUCLEOTIDE SEQUENCE [LARGE SCALE GENOMIC DNA]</scope>
    <source>
        <strain evidence="1 2">SH27</strain>
    </source>
</reference>
<gene>
    <name evidence="1" type="ORF">EAX61_03205</name>
</gene>
<comment type="caution">
    <text evidence="1">The sequence shown here is derived from an EMBL/GenBank/DDBJ whole genome shotgun (WGS) entry which is preliminary data.</text>
</comment>
<evidence type="ECO:0008006" key="3">
    <source>
        <dbReference type="Google" id="ProtNLM"/>
    </source>
</evidence>
<dbReference type="AlphaFoldDB" id="A0A3M0GL71"/>
<evidence type="ECO:0000313" key="2">
    <source>
        <dbReference type="Proteomes" id="UP000281985"/>
    </source>
</evidence>
<evidence type="ECO:0000313" key="1">
    <source>
        <dbReference type="EMBL" id="RMB63412.1"/>
    </source>
</evidence>
<proteinExistence type="predicted"/>
<name>A0A3M0GL71_9FLAO</name>
<sequence length="117" mass="13525">MDRPVIIFQKRSEPSVGEALLLNSSGILPFLITHLRNKKFDSIIFSKNTVRLKLKNKIVFDKTFVHIKSIDYDSIKESLKINADGKISQLSLKAFRITYDEAKRLKGEIDNFNRSLR</sequence>
<organism evidence="1 2">
    <name type="scientific">Dokdonia sinensis</name>
    <dbReference type="NCBI Taxonomy" id="2479847"/>
    <lineage>
        <taxon>Bacteria</taxon>
        <taxon>Pseudomonadati</taxon>
        <taxon>Bacteroidota</taxon>
        <taxon>Flavobacteriia</taxon>
        <taxon>Flavobacteriales</taxon>
        <taxon>Flavobacteriaceae</taxon>
        <taxon>Dokdonia</taxon>
    </lineage>
</organism>